<dbReference type="NCBIfam" id="TIGR01414">
    <property type="entry name" value="autotrans_barl"/>
    <property type="match status" value="1"/>
</dbReference>
<gene>
    <name evidence="3" type="ORF">CLM73_24795</name>
</gene>
<dbReference type="AlphaFoldDB" id="A0A2S0IE74"/>
<dbReference type="PROSITE" id="PS51208">
    <property type="entry name" value="AUTOTRANSPORTER"/>
    <property type="match status" value="1"/>
</dbReference>
<dbReference type="Gene3D" id="2.40.128.130">
    <property type="entry name" value="Autotransporter beta-domain"/>
    <property type="match status" value="1"/>
</dbReference>
<dbReference type="EMBL" id="CP023270">
    <property type="protein sequence ID" value="AVJ30057.1"/>
    <property type="molecule type" value="Genomic_DNA"/>
</dbReference>
<feature type="compositionally biased region" description="Basic and acidic residues" evidence="1">
    <location>
        <begin position="639"/>
        <end position="665"/>
    </location>
</feature>
<dbReference type="Proteomes" id="UP000239477">
    <property type="component" value="Chromosome"/>
</dbReference>
<sequence>MWGAVFSDLTNRSDSLRFCFAMIGTFQTRNLHGHYKMSRRFPLTRIAVLLSLSFSPIATPYALAQISPEYVQDGYADPVAYGNIENTASSNYPYIRLQSGALRNGNLINSAFLKGGYYDGSFSVEASTLNGNIRNEANSTAYGVGLAQGKVSGDIVNNGDLYGRYIIPGFAGVSPMAQPSSSSVTITSHSTVGGKIINNGTIHSDSNSVVFPTSGLAIEISNSSAVNGGIENNGTIKGGILVRDGSAVNSDIVNIGTVNANNVASSSMPVNNLALELRNASTAAGNIDNKGTLNGGILIGDNSQVKGDIVNSGVIYASSPYSIFPTSNLAVEVRNGSTVDGRIENSQTINGGIMVSGGAEVTGGIVNSGSILANTYTFASSSVAVDVEGAGQPMVITNTGTIIGDVRLGASTLNIDGGNIHGAITGDDNQHSFLFASGGGTSTVNINTNYAPQGNITVGAVNVAAGKTLTLSGTKVNGLLTVNGTLAGSGDVGNTMLASGATLSPGTAAKTGHVMMSAMTLAPIGSIGIIPSQSEIGTVTVNGDLTFMPGSTYRVDATDDGKSDRVNVTGTANLAGNVVHIGSGGTYAASTAYTILSANSVNGKFGGVSSDLAYLQPTLNQEGNDVVLKLDMKQVPVDPDPKPTDPDPKPNEPKPTEPKPTEPDTKPTPGKPVDNGGGNTDSGTRPIEFADLAVTSNQRSAANAVQTLPKNSSLYTRVLNLPNGAPAGVFADLSGESFGSSVSAMQNVSNNVASLPTAQLRANMNAGFIPGPPTAQVGRGDASMLPRSNAQPLWAQAFGNWRTMDGNGNVAKSRERDVGIFVGGDHGVGNGWRLGGAFGYTDSRITVDDRSAKSDVNSYSAIFYGGKSFEVGSGKINFTAGLAYTWHDIDSKRNINAAGQYQELKADYSASTGQVFTDVGYAIPLNDRLTLEPFFGADFSDLRTRGFSESGGDAALSGRSSTNNVGTTTLGLRAQTTFDVKDTAGRLRGMLGWRHAYGDLNPEATMSFDGSQPFTVAGNPLARDAAVMEVGLDLAMSKNATLGLAYSGQFGDGNRQNTGTVNVSWRF</sequence>
<feature type="region of interest" description="Disordered" evidence="1">
    <location>
        <begin position="635"/>
        <end position="685"/>
    </location>
</feature>
<protein>
    <recommendedName>
        <fullName evidence="2">Autotransporter domain-containing protein</fullName>
    </recommendedName>
</protein>
<dbReference type="SUPFAM" id="SSF103515">
    <property type="entry name" value="Autotransporter"/>
    <property type="match status" value="1"/>
</dbReference>
<evidence type="ECO:0000313" key="3">
    <source>
        <dbReference type="EMBL" id="AVJ30057.1"/>
    </source>
</evidence>
<evidence type="ECO:0000259" key="2">
    <source>
        <dbReference type="PROSITE" id="PS51208"/>
    </source>
</evidence>
<dbReference type="InterPro" id="IPR005546">
    <property type="entry name" value="Autotransporte_beta"/>
</dbReference>
<reference evidence="3 4" key="1">
    <citation type="submission" date="2017-09" db="EMBL/GenBank/DDBJ databases">
        <title>Genomic, metabolic, and phenotypic characteristics of bacterial isolates from the natural microbiome of the model nematode Caenorhabditis elegans.</title>
        <authorList>
            <person name="Zimmermann J."/>
            <person name="Obeng N."/>
            <person name="Yang W."/>
            <person name="Obeng O."/>
            <person name="Kissoyan K."/>
            <person name="Pees B."/>
            <person name="Dirksen P."/>
            <person name="Hoppner M."/>
            <person name="Franke A."/>
            <person name="Rosenstiel P."/>
            <person name="Leippe M."/>
            <person name="Dierking K."/>
            <person name="Kaleta C."/>
            <person name="Schulenburg H."/>
        </authorList>
    </citation>
    <scope>NUCLEOTIDE SEQUENCE [LARGE SCALE GENOMIC DNA]</scope>
    <source>
        <strain evidence="3 4">MYb73</strain>
    </source>
</reference>
<evidence type="ECO:0000313" key="4">
    <source>
        <dbReference type="Proteomes" id="UP000239477"/>
    </source>
</evidence>
<dbReference type="GO" id="GO:0019867">
    <property type="term" value="C:outer membrane"/>
    <property type="evidence" value="ECO:0007669"/>
    <property type="project" value="InterPro"/>
</dbReference>
<proteinExistence type="predicted"/>
<organism evidence="3 4">
    <name type="scientific">Achromobacter spanius</name>
    <dbReference type="NCBI Taxonomy" id="217203"/>
    <lineage>
        <taxon>Bacteria</taxon>
        <taxon>Pseudomonadati</taxon>
        <taxon>Pseudomonadota</taxon>
        <taxon>Betaproteobacteria</taxon>
        <taxon>Burkholderiales</taxon>
        <taxon>Alcaligenaceae</taxon>
        <taxon>Achromobacter</taxon>
    </lineage>
</organism>
<dbReference type="SUPFAM" id="SSF51126">
    <property type="entry name" value="Pectin lyase-like"/>
    <property type="match status" value="1"/>
</dbReference>
<feature type="domain" description="Autotransporter" evidence="2">
    <location>
        <begin position="786"/>
        <end position="1067"/>
    </location>
</feature>
<accession>A0A2S0IE74</accession>
<name>A0A2S0IE74_9BURK</name>
<dbReference type="InterPro" id="IPR036709">
    <property type="entry name" value="Autotransporte_beta_dom_sf"/>
</dbReference>
<dbReference type="InterPro" id="IPR006315">
    <property type="entry name" value="OM_autotransptr_brl_dom"/>
</dbReference>
<dbReference type="Pfam" id="PF03797">
    <property type="entry name" value="Autotransporter"/>
    <property type="match status" value="1"/>
</dbReference>
<dbReference type="InterPro" id="IPR011050">
    <property type="entry name" value="Pectin_lyase_fold/virulence"/>
</dbReference>
<dbReference type="SMART" id="SM00869">
    <property type="entry name" value="Autotransporter"/>
    <property type="match status" value="1"/>
</dbReference>
<evidence type="ECO:0000256" key="1">
    <source>
        <dbReference type="SAM" id="MobiDB-lite"/>
    </source>
</evidence>
<keyword evidence="4" id="KW-1185">Reference proteome</keyword>